<comment type="caution">
    <text evidence="1">The sequence shown here is derived from an EMBL/GenBank/DDBJ whole genome shotgun (WGS) entry which is preliminary data.</text>
</comment>
<evidence type="ECO:0000313" key="2">
    <source>
        <dbReference type="Proteomes" id="UP000292685"/>
    </source>
</evidence>
<dbReference type="EMBL" id="SHLA01000001">
    <property type="protein sequence ID" value="RZU61731.1"/>
    <property type="molecule type" value="Genomic_DNA"/>
</dbReference>
<dbReference type="Proteomes" id="UP000292685">
    <property type="component" value="Unassembled WGS sequence"/>
</dbReference>
<sequence>MDLTTLTDEGLSDHLNAVLAEQERRAALVQIPEQITELHARFVACGGDPADLP</sequence>
<gene>
    <name evidence="1" type="ORF">EV380_1309</name>
</gene>
<name>A0A4Q8AD98_9MICC</name>
<proteinExistence type="predicted"/>
<reference evidence="1 2" key="1">
    <citation type="submission" date="2019-02" db="EMBL/GenBank/DDBJ databases">
        <title>Sequencing the genomes of 1000 actinobacteria strains.</title>
        <authorList>
            <person name="Klenk H.-P."/>
        </authorList>
    </citation>
    <scope>NUCLEOTIDE SEQUENCE [LARGE SCALE GENOMIC DNA]</scope>
    <source>
        <strain evidence="1 2">DSM 17364</strain>
    </source>
</reference>
<dbReference type="RefSeq" id="WP_165391899.1">
    <property type="nucleotide sequence ID" value="NZ_SHLA01000001.1"/>
</dbReference>
<accession>A0A4Q8AD98</accession>
<dbReference type="AlphaFoldDB" id="A0A4Q8AD98"/>
<evidence type="ECO:0000313" key="1">
    <source>
        <dbReference type="EMBL" id="RZU61731.1"/>
    </source>
</evidence>
<protein>
    <submittedName>
        <fullName evidence="1">Uncharacterized protein</fullName>
    </submittedName>
</protein>
<organism evidence="1 2">
    <name type="scientific">Zhihengliuella halotolerans</name>
    <dbReference type="NCBI Taxonomy" id="370736"/>
    <lineage>
        <taxon>Bacteria</taxon>
        <taxon>Bacillati</taxon>
        <taxon>Actinomycetota</taxon>
        <taxon>Actinomycetes</taxon>
        <taxon>Micrococcales</taxon>
        <taxon>Micrococcaceae</taxon>
        <taxon>Zhihengliuella</taxon>
    </lineage>
</organism>
<keyword evidence="2" id="KW-1185">Reference proteome</keyword>